<comment type="caution">
    <text evidence="1">The sequence shown here is derived from an EMBL/GenBank/DDBJ whole genome shotgun (WGS) entry which is preliminary data.</text>
</comment>
<proteinExistence type="predicted"/>
<organism evidence="1 2">
    <name type="scientific">Rhizopus delemar</name>
    <dbReference type="NCBI Taxonomy" id="936053"/>
    <lineage>
        <taxon>Eukaryota</taxon>
        <taxon>Fungi</taxon>
        <taxon>Fungi incertae sedis</taxon>
        <taxon>Mucoromycota</taxon>
        <taxon>Mucoromycotina</taxon>
        <taxon>Mucoromycetes</taxon>
        <taxon>Mucorales</taxon>
        <taxon>Mucorineae</taxon>
        <taxon>Rhizopodaceae</taxon>
        <taxon>Rhizopus</taxon>
    </lineage>
</organism>
<reference evidence="1 2" key="1">
    <citation type="journal article" date="2020" name="Microb. Genom.">
        <title>Genetic diversity of clinical and environmental Mucorales isolates obtained from an investigation of mucormycosis cases among solid organ transplant recipients.</title>
        <authorList>
            <person name="Nguyen M.H."/>
            <person name="Kaul D."/>
            <person name="Muto C."/>
            <person name="Cheng S.J."/>
            <person name="Richter R.A."/>
            <person name="Bruno V.M."/>
            <person name="Liu G."/>
            <person name="Beyhan S."/>
            <person name="Sundermann A.J."/>
            <person name="Mounaud S."/>
            <person name="Pasculle A.W."/>
            <person name="Nierman W.C."/>
            <person name="Driscoll E."/>
            <person name="Cumbie R."/>
            <person name="Clancy C.J."/>
            <person name="Dupont C.L."/>
        </authorList>
    </citation>
    <scope>NUCLEOTIDE SEQUENCE [LARGE SCALE GENOMIC DNA]</scope>
    <source>
        <strain evidence="1 2">GL24</strain>
    </source>
</reference>
<dbReference type="Proteomes" id="UP000740926">
    <property type="component" value="Unassembled WGS sequence"/>
</dbReference>
<name>A0A9P7C4X9_9FUNG</name>
<evidence type="ECO:0000313" key="2">
    <source>
        <dbReference type="Proteomes" id="UP000740926"/>
    </source>
</evidence>
<evidence type="ECO:0000313" key="1">
    <source>
        <dbReference type="EMBL" id="KAG1535338.1"/>
    </source>
</evidence>
<gene>
    <name evidence="1" type="ORF">G6F50_015332</name>
</gene>
<protein>
    <submittedName>
        <fullName evidence="1">Uncharacterized protein</fullName>
    </submittedName>
</protein>
<dbReference type="EMBL" id="JAANIU010008322">
    <property type="protein sequence ID" value="KAG1535338.1"/>
    <property type="molecule type" value="Genomic_DNA"/>
</dbReference>
<dbReference type="AlphaFoldDB" id="A0A9P7C4X9"/>
<sequence>MQVGAGHARVLHVADNHHLQLREVRALGLAQGQHVQQALGRVRAAAVTGIDQRGALARRFSQCGDGAIIGVAHHEAAHAHRFQVAQRVAGGFALARGRGRGIEVQHVGTQALRGQLERAAGAGGRFEEQRAYRRTGQHVALVADAADRGVADLPGAIEQLQQGFARQPLKGQQVAQASGGIDLLGGHGGSRAVREWGWRRRETTASDR</sequence>
<accession>A0A9P7C4X9</accession>
<keyword evidence="2" id="KW-1185">Reference proteome</keyword>